<proteinExistence type="inferred from homology"/>
<evidence type="ECO:0000256" key="1">
    <source>
        <dbReference type="ARBA" id="ARBA00004196"/>
    </source>
</evidence>
<sequence length="460" mass="49676">MNRRISLWMALTFALSLILSACGGSPPGTASAPSADTGGAATSDEVVTITYWLWDANQLPAYQQCADDFMEANPNIKVELVQSGWGDYWNNLQTGMVAGTAPDVFTNHLAKYPEFAAKGQLVDIQPFVEADGVDLSVYIGDLAELWARDGKRYGLPKDWDTIAIVYNQEALDAAGVTLEELNNATWDPESGGTFGELIARLTVDENGNNGLSPDFDPSRVKQYGLIINGAGEAYGQTEWSWLAASTGWRHIDELYATKYNFDDPRFIATIQWLADMMQKGYIMPLQQVTSLGGSAAFNSGLGALHANGSWMIGEFANNATFPFGFARLPQGPEGRKSMFNGLADSIWTGTQHVNEAWQWVKYAASKDCADTVGEFGVVFPAQQSGVDKAIAAFQAKGLDVSAFTEQALEPGGTFLFPITDHASEITAIMSPVMESILLGQVDAASALPEANAQINALFQQ</sequence>
<evidence type="ECO:0000256" key="2">
    <source>
        <dbReference type="ARBA" id="ARBA00008520"/>
    </source>
</evidence>
<dbReference type="PROSITE" id="PS51257">
    <property type="entry name" value="PROKAR_LIPOPROTEIN"/>
    <property type="match status" value="1"/>
</dbReference>
<comment type="similarity">
    <text evidence="2">Belongs to the bacterial solute-binding protein 1 family.</text>
</comment>
<dbReference type="InterPro" id="IPR006059">
    <property type="entry name" value="SBP"/>
</dbReference>
<dbReference type="GO" id="GO:0030313">
    <property type="term" value="C:cell envelope"/>
    <property type="evidence" value="ECO:0007669"/>
    <property type="project" value="UniProtKB-SubCell"/>
</dbReference>
<dbReference type="Pfam" id="PF01547">
    <property type="entry name" value="SBP_bac_1"/>
    <property type="match status" value="1"/>
</dbReference>
<dbReference type="PANTHER" id="PTHR43649:SF31">
    <property type="entry name" value="SN-GLYCEROL-3-PHOSPHATE-BINDING PERIPLASMIC PROTEIN UGPB"/>
    <property type="match status" value="1"/>
</dbReference>
<dbReference type="InParanoid" id="A0A540VCL3"/>
<feature type="chain" id="PRO_5021990904" evidence="5">
    <location>
        <begin position="22"/>
        <end position="460"/>
    </location>
</feature>
<comment type="caution">
    <text evidence="6">The sequence shown here is derived from an EMBL/GenBank/DDBJ whole genome shotgun (WGS) entry which is preliminary data.</text>
</comment>
<accession>A0A540VCL3</accession>
<dbReference type="CDD" id="cd13585">
    <property type="entry name" value="PBP2_TMBP_like"/>
    <property type="match status" value="1"/>
</dbReference>
<dbReference type="OrthoDB" id="9782846at2"/>
<evidence type="ECO:0000256" key="4">
    <source>
        <dbReference type="ARBA" id="ARBA00022729"/>
    </source>
</evidence>
<evidence type="ECO:0000313" key="6">
    <source>
        <dbReference type="EMBL" id="TQE94518.1"/>
    </source>
</evidence>
<keyword evidence="7" id="KW-1185">Reference proteome</keyword>
<dbReference type="InterPro" id="IPR050490">
    <property type="entry name" value="Bact_solute-bd_prot1"/>
</dbReference>
<organism evidence="6 7">
    <name type="scientific">Litorilinea aerophila</name>
    <dbReference type="NCBI Taxonomy" id="1204385"/>
    <lineage>
        <taxon>Bacteria</taxon>
        <taxon>Bacillati</taxon>
        <taxon>Chloroflexota</taxon>
        <taxon>Caldilineae</taxon>
        <taxon>Caldilineales</taxon>
        <taxon>Caldilineaceae</taxon>
        <taxon>Litorilinea</taxon>
    </lineage>
</organism>
<dbReference type="AlphaFoldDB" id="A0A540VCL3"/>
<dbReference type="RefSeq" id="WP_141611265.1">
    <property type="nucleotide sequence ID" value="NZ_VIGC02000023.1"/>
</dbReference>
<evidence type="ECO:0000313" key="7">
    <source>
        <dbReference type="Proteomes" id="UP000317371"/>
    </source>
</evidence>
<reference evidence="6 7" key="1">
    <citation type="submission" date="2019-06" db="EMBL/GenBank/DDBJ databases">
        <title>Genome sequence of Litorilinea aerophila BAA-2444.</title>
        <authorList>
            <person name="Maclea K.S."/>
            <person name="Maurais E.G."/>
            <person name="Iannazzi L.C."/>
        </authorList>
    </citation>
    <scope>NUCLEOTIDE SEQUENCE [LARGE SCALE GENOMIC DNA]</scope>
    <source>
        <strain evidence="6 7">ATCC BAA-2444</strain>
    </source>
</reference>
<dbReference type="SUPFAM" id="SSF53850">
    <property type="entry name" value="Periplasmic binding protein-like II"/>
    <property type="match status" value="1"/>
</dbReference>
<feature type="signal peptide" evidence="5">
    <location>
        <begin position="1"/>
        <end position="21"/>
    </location>
</feature>
<evidence type="ECO:0000256" key="5">
    <source>
        <dbReference type="SAM" id="SignalP"/>
    </source>
</evidence>
<keyword evidence="4 5" id="KW-0732">Signal</keyword>
<dbReference type="PANTHER" id="PTHR43649">
    <property type="entry name" value="ARABINOSE-BINDING PROTEIN-RELATED"/>
    <property type="match status" value="1"/>
</dbReference>
<evidence type="ECO:0000256" key="3">
    <source>
        <dbReference type="ARBA" id="ARBA00022448"/>
    </source>
</evidence>
<gene>
    <name evidence="6" type="ORF">FKZ61_16595</name>
</gene>
<dbReference type="Proteomes" id="UP000317371">
    <property type="component" value="Unassembled WGS sequence"/>
</dbReference>
<name>A0A540VCL3_9CHLR</name>
<protein>
    <submittedName>
        <fullName evidence="6">Sugar ABC transporter substrate-binding protein</fullName>
    </submittedName>
</protein>
<dbReference type="Gene3D" id="3.40.190.10">
    <property type="entry name" value="Periplasmic binding protein-like II"/>
    <property type="match status" value="1"/>
</dbReference>
<dbReference type="EMBL" id="VIGC01000023">
    <property type="protein sequence ID" value="TQE94518.1"/>
    <property type="molecule type" value="Genomic_DNA"/>
</dbReference>
<comment type="subcellular location">
    <subcellularLocation>
        <location evidence="1">Cell envelope</location>
    </subcellularLocation>
</comment>
<keyword evidence="3" id="KW-0813">Transport</keyword>